<reference evidence="3" key="1">
    <citation type="journal article" date="2023" name="Mol. Phylogenet. Evol.">
        <title>Genome-scale phylogeny and comparative genomics of the fungal order Sordariales.</title>
        <authorList>
            <person name="Hensen N."/>
            <person name="Bonometti L."/>
            <person name="Westerberg I."/>
            <person name="Brannstrom I.O."/>
            <person name="Guillou S."/>
            <person name="Cros-Aarteil S."/>
            <person name="Calhoun S."/>
            <person name="Haridas S."/>
            <person name="Kuo A."/>
            <person name="Mondo S."/>
            <person name="Pangilinan J."/>
            <person name="Riley R."/>
            <person name="LaButti K."/>
            <person name="Andreopoulos B."/>
            <person name="Lipzen A."/>
            <person name="Chen C."/>
            <person name="Yan M."/>
            <person name="Daum C."/>
            <person name="Ng V."/>
            <person name="Clum A."/>
            <person name="Steindorff A."/>
            <person name="Ohm R.A."/>
            <person name="Martin F."/>
            <person name="Silar P."/>
            <person name="Natvig D.O."/>
            <person name="Lalanne C."/>
            <person name="Gautier V."/>
            <person name="Ament-Velasquez S.L."/>
            <person name="Kruys A."/>
            <person name="Hutchinson M.I."/>
            <person name="Powell A.J."/>
            <person name="Barry K."/>
            <person name="Miller A.N."/>
            <person name="Grigoriev I.V."/>
            <person name="Debuchy R."/>
            <person name="Gladieux P."/>
            <person name="Hiltunen Thoren M."/>
            <person name="Johannesson H."/>
        </authorList>
    </citation>
    <scope>NUCLEOTIDE SEQUENCE</scope>
    <source>
        <strain evidence="3">CBS 232.78</strain>
    </source>
</reference>
<evidence type="ECO:0000256" key="1">
    <source>
        <dbReference type="ARBA" id="ARBA00023002"/>
    </source>
</evidence>
<evidence type="ECO:0000313" key="3">
    <source>
        <dbReference type="EMBL" id="KAK3370530.1"/>
    </source>
</evidence>
<keyword evidence="4" id="KW-1185">Reference proteome</keyword>
<evidence type="ECO:0000259" key="2">
    <source>
        <dbReference type="Pfam" id="PF00248"/>
    </source>
</evidence>
<feature type="domain" description="NADP-dependent oxidoreductase" evidence="2">
    <location>
        <begin position="16"/>
        <end position="175"/>
    </location>
</feature>
<reference evidence="3" key="2">
    <citation type="submission" date="2023-06" db="EMBL/GenBank/DDBJ databases">
        <authorList>
            <consortium name="Lawrence Berkeley National Laboratory"/>
            <person name="Haridas S."/>
            <person name="Hensen N."/>
            <person name="Bonometti L."/>
            <person name="Westerberg I."/>
            <person name="Brannstrom I.O."/>
            <person name="Guillou S."/>
            <person name="Cros-Aarteil S."/>
            <person name="Calhoun S."/>
            <person name="Kuo A."/>
            <person name="Mondo S."/>
            <person name="Pangilinan J."/>
            <person name="Riley R."/>
            <person name="LaButti K."/>
            <person name="Andreopoulos B."/>
            <person name="Lipzen A."/>
            <person name="Chen C."/>
            <person name="Yanf M."/>
            <person name="Daum C."/>
            <person name="Ng V."/>
            <person name="Clum A."/>
            <person name="Steindorff A."/>
            <person name="Ohm R."/>
            <person name="Martin F."/>
            <person name="Silar P."/>
            <person name="Natvig D."/>
            <person name="Lalanne C."/>
            <person name="Gautier V."/>
            <person name="Ament-velasquez S.L."/>
            <person name="Kruys A."/>
            <person name="Hutchinson M.I."/>
            <person name="Powell A.J."/>
            <person name="Barry K."/>
            <person name="Miller A.N."/>
            <person name="Grigoriev I.V."/>
            <person name="Debuchy R."/>
            <person name="Gladieux P."/>
            <person name="Thoren M.H."/>
            <person name="Johannesson H."/>
        </authorList>
    </citation>
    <scope>NUCLEOTIDE SEQUENCE</scope>
    <source>
        <strain evidence="3">CBS 232.78</strain>
    </source>
</reference>
<accession>A0AAE0N513</accession>
<dbReference type="InterPro" id="IPR023210">
    <property type="entry name" value="NADP_OxRdtase_dom"/>
</dbReference>
<name>A0AAE0N513_9PEZI</name>
<dbReference type="InterPro" id="IPR036812">
    <property type="entry name" value="NAD(P)_OxRdtase_dom_sf"/>
</dbReference>
<keyword evidence="1" id="KW-0560">Oxidoreductase</keyword>
<dbReference type="Gene3D" id="3.20.20.100">
    <property type="entry name" value="NADP-dependent oxidoreductase domain"/>
    <property type="match status" value="1"/>
</dbReference>
<dbReference type="InterPro" id="IPR020471">
    <property type="entry name" value="AKR"/>
</dbReference>
<gene>
    <name evidence="3" type="ORF">B0H63DRAFT_402983</name>
</gene>
<dbReference type="AlphaFoldDB" id="A0AAE0N513"/>
<dbReference type="Proteomes" id="UP001285441">
    <property type="component" value="Unassembled WGS sequence"/>
</dbReference>
<sequence>MTPDLTVLDIELSRAFDSTYRAMEKLVNSGKVKHIVRQFVTIGVSNFSSPKINRLLQTAKIKPAVNQIECHAQWPQKAVVKLCQEKETHVRAFGPLGCTPIPALMGRHGPSPLEDKTVLSIVAKYAKTPVQVLLCYLLHRGISVIPMRNNLECIVENHDCRFDLADEDFRLLDTIAGESGELRVRNLESRDYLGFDNYNEKVEEA</sequence>
<dbReference type="SUPFAM" id="SSF51430">
    <property type="entry name" value="NAD(P)-linked oxidoreductase"/>
    <property type="match status" value="1"/>
</dbReference>
<dbReference type="EMBL" id="JAULSW010000009">
    <property type="protein sequence ID" value="KAK3370530.1"/>
    <property type="molecule type" value="Genomic_DNA"/>
</dbReference>
<organism evidence="3 4">
    <name type="scientific">Podospora didyma</name>
    <dbReference type="NCBI Taxonomy" id="330526"/>
    <lineage>
        <taxon>Eukaryota</taxon>
        <taxon>Fungi</taxon>
        <taxon>Dikarya</taxon>
        <taxon>Ascomycota</taxon>
        <taxon>Pezizomycotina</taxon>
        <taxon>Sordariomycetes</taxon>
        <taxon>Sordariomycetidae</taxon>
        <taxon>Sordariales</taxon>
        <taxon>Podosporaceae</taxon>
        <taxon>Podospora</taxon>
    </lineage>
</organism>
<dbReference type="GO" id="GO:0016491">
    <property type="term" value="F:oxidoreductase activity"/>
    <property type="evidence" value="ECO:0007669"/>
    <property type="project" value="UniProtKB-KW"/>
</dbReference>
<dbReference type="Pfam" id="PF00248">
    <property type="entry name" value="Aldo_ket_red"/>
    <property type="match status" value="1"/>
</dbReference>
<dbReference type="PANTHER" id="PTHR11732">
    <property type="entry name" value="ALDO/KETO REDUCTASE"/>
    <property type="match status" value="1"/>
</dbReference>
<comment type="caution">
    <text evidence="3">The sequence shown here is derived from an EMBL/GenBank/DDBJ whole genome shotgun (WGS) entry which is preliminary data.</text>
</comment>
<proteinExistence type="predicted"/>
<protein>
    <submittedName>
        <fullName evidence="3">NADP-dependent oxidoreductase domain-containing protein</fullName>
    </submittedName>
</protein>
<evidence type="ECO:0000313" key="4">
    <source>
        <dbReference type="Proteomes" id="UP001285441"/>
    </source>
</evidence>